<gene>
    <name evidence="7" type="ORF">CTEN210_00857</name>
</gene>
<evidence type="ECO:0000259" key="6">
    <source>
        <dbReference type="PROSITE" id="PS50089"/>
    </source>
</evidence>
<evidence type="ECO:0000256" key="5">
    <source>
        <dbReference type="SAM" id="Phobius"/>
    </source>
</evidence>
<dbReference type="AlphaFoldDB" id="A0AAD3CEY8"/>
<evidence type="ECO:0000256" key="3">
    <source>
        <dbReference type="ARBA" id="ARBA00022833"/>
    </source>
</evidence>
<dbReference type="SMART" id="SM00184">
    <property type="entry name" value="RING"/>
    <property type="match status" value="1"/>
</dbReference>
<keyword evidence="5" id="KW-0472">Membrane</keyword>
<reference evidence="7 8" key="1">
    <citation type="journal article" date="2021" name="Sci. Rep.">
        <title>The genome of the diatom Chaetoceros tenuissimus carries an ancient integrated fragment of an extant virus.</title>
        <authorList>
            <person name="Hongo Y."/>
            <person name="Kimura K."/>
            <person name="Takaki Y."/>
            <person name="Yoshida Y."/>
            <person name="Baba S."/>
            <person name="Kobayashi G."/>
            <person name="Nagasaki K."/>
            <person name="Hano T."/>
            <person name="Tomaru Y."/>
        </authorList>
    </citation>
    <scope>NUCLEOTIDE SEQUENCE [LARGE SCALE GENOMIC DNA]</scope>
    <source>
        <strain evidence="7 8">NIES-3715</strain>
    </source>
</reference>
<dbReference type="Gene3D" id="3.30.300.320">
    <property type="match status" value="1"/>
</dbReference>
<keyword evidence="3" id="KW-0862">Zinc</keyword>
<keyword evidence="5" id="KW-1133">Transmembrane helix</keyword>
<dbReference type="EMBL" id="BLLK01000019">
    <property type="protein sequence ID" value="GFH44383.1"/>
    <property type="molecule type" value="Genomic_DNA"/>
</dbReference>
<name>A0AAD3CEY8_9STRA</name>
<dbReference type="PROSITE" id="PS50089">
    <property type="entry name" value="ZF_RING_2"/>
    <property type="match status" value="1"/>
</dbReference>
<dbReference type="Pfam" id="PF13639">
    <property type="entry name" value="zf-RING_2"/>
    <property type="match status" value="1"/>
</dbReference>
<keyword evidence="2 4" id="KW-0863">Zinc-finger</keyword>
<feature type="domain" description="RING-type" evidence="6">
    <location>
        <begin position="244"/>
        <end position="288"/>
    </location>
</feature>
<evidence type="ECO:0000256" key="4">
    <source>
        <dbReference type="PROSITE-ProRule" id="PRU00175"/>
    </source>
</evidence>
<sequence length="298" mass="34273">MKQVKNMKYRISSEFNITIDYPNCIVDDPSRIRNGICDEISGYNTIQCGWDGGDCLIETYPDCYVHNPSKLGDGTCDGIEYNTTECRYDDGDCLVEFPTMSESNDRSNEILSTLLIVFGIFGFLASVWDIFRKRQERDAPTQQQQNIEDTQQVDRHTLVLTNIIHKKVYSKNKTNDSSETISFPHESIISQRSTRRLLSIHELPEKFEEEGVLNKDNILVNISLRNDHTSLEENSSRNINPKVCPICCEEYVKGDDIAWSKNDECVHTFHTDCIVPWLMDHSDCPMCRNDYLCLESVV</sequence>
<keyword evidence="5" id="KW-0812">Transmembrane</keyword>
<accession>A0AAD3CEY8</accession>
<organism evidence="7 8">
    <name type="scientific">Chaetoceros tenuissimus</name>
    <dbReference type="NCBI Taxonomy" id="426638"/>
    <lineage>
        <taxon>Eukaryota</taxon>
        <taxon>Sar</taxon>
        <taxon>Stramenopiles</taxon>
        <taxon>Ochrophyta</taxon>
        <taxon>Bacillariophyta</taxon>
        <taxon>Coscinodiscophyceae</taxon>
        <taxon>Chaetocerotophycidae</taxon>
        <taxon>Chaetocerotales</taxon>
        <taxon>Chaetocerotaceae</taxon>
        <taxon>Chaetoceros</taxon>
    </lineage>
</organism>
<comment type="caution">
    <text evidence="7">The sequence shown here is derived from an EMBL/GenBank/DDBJ whole genome shotgun (WGS) entry which is preliminary data.</text>
</comment>
<dbReference type="SUPFAM" id="SSF57850">
    <property type="entry name" value="RING/U-box"/>
    <property type="match status" value="1"/>
</dbReference>
<feature type="transmembrane region" description="Helical" evidence="5">
    <location>
        <begin position="110"/>
        <end position="131"/>
    </location>
</feature>
<dbReference type="Gene3D" id="3.30.40.10">
    <property type="entry name" value="Zinc/RING finger domain, C3HC4 (zinc finger)"/>
    <property type="match status" value="1"/>
</dbReference>
<dbReference type="InterPro" id="IPR013083">
    <property type="entry name" value="Znf_RING/FYVE/PHD"/>
</dbReference>
<keyword evidence="8" id="KW-1185">Reference proteome</keyword>
<dbReference type="InterPro" id="IPR053238">
    <property type="entry name" value="RING-H2_zinc_finger"/>
</dbReference>
<dbReference type="InterPro" id="IPR001841">
    <property type="entry name" value="Znf_RING"/>
</dbReference>
<proteinExistence type="predicted"/>
<protein>
    <recommendedName>
        <fullName evidence="6">RING-type domain-containing protein</fullName>
    </recommendedName>
</protein>
<dbReference type="Proteomes" id="UP001054902">
    <property type="component" value="Unassembled WGS sequence"/>
</dbReference>
<dbReference type="PANTHER" id="PTHR14155">
    <property type="entry name" value="RING FINGER DOMAIN-CONTAINING"/>
    <property type="match status" value="1"/>
</dbReference>
<evidence type="ECO:0000256" key="1">
    <source>
        <dbReference type="ARBA" id="ARBA00022723"/>
    </source>
</evidence>
<dbReference type="GO" id="GO:0008270">
    <property type="term" value="F:zinc ion binding"/>
    <property type="evidence" value="ECO:0007669"/>
    <property type="project" value="UniProtKB-KW"/>
</dbReference>
<evidence type="ECO:0000256" key="2">
    <source>
        <dbReference type="ARBA" id="ARBA00022771"/>
    </source>
</evidence>
<keyword evidence="1" id="KW-0479">Metal-binding</keyword>
<dbReference type="PANTHER" id="PTHR14155:SF627">
    <property type="entry name" value="OS06G0192800 PROTEIN"/>
    <property type="match status" value="1"/>
</dbReference>
<evidence type="ECO:0000313" key="8">
    <source>
        <dbReference type="Proteomes" id="UP001054902"/>
    </source>
</evidence>
<evidence type="ECO:0000313" key="7">
    <source>
        <dbReference type="EMBL" id="GFH44383.1"/>
    </source>
</evidence>